<evidence type="ECO:0000256" key="4">
    <source>
        <dbReference type="ARBA" id="ARBA00023004"/>
    </source>
</evidence>
<evidence type="ECO:0000259" key="7">
    <source>
        <dbReference type="PROSITE" id="PS51085"/>
    </source>
</evidence>
<dbReference type="GO" id="GO:0051537">
    <property type="term" value="F:2 iron, 2 sulfur cluster binding"/>
    <property type="evidence" value="ECO:0007669"/>
    <property type="project" value="UniProtKB-KW"/>
</dbReference>
<dbReference type="Gene3D" id="3.10.20.30">
    <property type="match status" value="1"/>
</dbReference>
<keyword evidence="4" id="KW-0408">Iron</keyword>
<dbReference type="InterPro" id="IPR012675">
    <property type="entry name" value="Beta-grasp_dom_sf"/>
</dbReference>
<proteinExistence type="inferred from homology"/>
<sequence>MPLITFIAHDGAAYEVEAALGSNLMQVALANGIDGILGECGGSCSCATCHCYLEQEDYARLEAPSRIEREMLDCVAEPQPTSRLGCQVVVSAEMDGMVVHMPASQY</sequence>
<evidence type="ECO:0000313" key="8">
    <source>
        <dbReference type="EMBL" id="ANI17517.1"/>
    </source>
</evidence>
<dbReference type="PANTHER" id="PTHR23426:SF65">
    <property type="entry name" value="FERREDOXIN-2, MITOCHONDRIAL"/>
    <property type="match status" value="1"/>
</dbReference>
<evidence type="ECO:0000256" key="5">
    <source>
        <dbReference type="ARBA" id="ARBA00023014"/>
    </source>
</evidence>
<dbReference type="PROSITE" id="PS51085">
    <property type="entry name" value="2FE2S_FER_2"/>
    <property type="match status" value="1"/>
</dbReference>
<gene>
    <name evidence="8" type="ORF">A9C11_27600</name>
</gene>
<reference evidence="8 9" key="1">
    <citation type="submission" date="2016-05" db="EMBL/GenBank/DDBJ databases">
        <title>Genome Sequence of Pseudomonas citronellolis Strain SJTE-3, an Estrogens and Persistent Organic Pollutants degradation strain.</title>
        <authorList>
            <person name="Liang R."/>
        </authorList>
    </citation>
    <scope>NUCLEOTIDE SEQUENCE [LARGE SCALE GENOMIC DNA]</scope>
    <source>
        <strain evidence="8 9">SJTE-3</strain>
    </source>
</reference>
<dbReference type="GO" id="GO:0140647">
    <property type="term" value="P:P450-containing electron transport chain"/>
    <property type="evidence" value="ECO:0007669"/>
    <property type="project" value="InterPro"/>
</dbReference>
<dbReference type="CDD" id="cd00207">
    <property type="entry name" value="fer2"/>
    <property type="match status" value="1"/>
</dbReference>
<dbReference type="EMBL" id="CP015878">
    <property type="protein sequence ID" value="ANI17517.1"/>
    <property type="molecule type" value="Genomic_DNA"/>
</dbReference>
<organism evidence="8 9">
    <name type="scientific">Pseudomonas citronellolis</name>
    <dbReference type="NCBI Taxonomy" id="53408"/>
    <lineage>
        <taxon>Bacteria</taxon>
        <taxon>Pseudomonadati</taxon>
        <taxon>Pseudomonadota</taxon>
        <taxon>Gammaproteobacteria</taxon>
        <taxon>Pseudomonadales</taxon>
        <taxon>Pseudomonadaceae</taxon>
        <taxon>Pseudomonas</taxon>
    </lineage>
</organism>
<dbReference type="InterPro" id="IPR001041">
    <property type="entry name" value="2Fe-2S_ferredoxin-type"/>
</dbReference>
<dbReference type="PROSITE" id="PS00814">
    <property type="entry name" value="ADX"/>
    <property type="match status" value="1"/>
</dbReference>
<evidence type="ECO:0000256" key="6">
    <source>
        <dbReference type="ARBA" id="ARBA00034078"/>
    </source>
</evidence>
<evidence type="ECO:0000256" key="3">
    <source>
        <dbReference type="ARBA" id="ARBA00022723"/>
    </source>
</evidence>
<keyword evidence="3" id="KW-0479">Metal-binding</keyword>
<evidence type="ECO:0000313" key="9">
    <source>
        <dbReference type="Proteomes" id="UP000077748"/>
    </source>
</evidence>
<feature type="domain" description="2Fe-2S ferredoxin-type" evidence="7">
    <location>
        <begin position="2"/>
        <end position="105"/>
    </location>
</feature>
<dbReference type="GO" id="GO:0009055">
    <property type="term" value="F:electron transfer activity"/>
    <property type="evidence" value="ECO:0007669"/>
    <property type="project" value="TreeGrafter"/>
</dbReference>
<accession>A0A1A9KIU2</accession>
<keyword evidence="5" id="KW-0411">Iron-sulfur</keyword>
<dbReference type="GO" id="GO:0046872">
    <property type="term" value="F:metal ion binding"/>
    <property type="evidence" value="ECO:0007669"/>
    <property type="project" value="UniProtKB-KW"/>
</dbReference>
<dbReference type="Pfam" id="PF00111">
    <property type="entry name" value="Fer2"/>
    <property type="match status" value="1"/>
</dbReference>
<dbReference type="PANTHER" id="PTHR23426">
    <property type="entry name" value="FERREDOXIN/ADRENODOXIN"/>
    <property type="match status" value="1"/>
</dbReference>
<name>A0A1A9KIU2_9PSED</name>
<comment type="cofactor">
    <cofactor evidence="6">
        <name>[2Fe-2S] cluster</name>
        <dbReference type="ChEBI" id="CHEBI:190135"/>
    </cofactor>
</comment>
<dbReference type="InterPro" id="IPR036010">
    <property type="entry name" value="2Fe-2S_ferredoxin-like_sf"/>
</dbReference>
<dbReference type="InterPro" id="IPR018298">
    <property type="entry name" value="Adrenodoxin_Fe-S_BS"/>
</dbReference>
<dbReference type="RefSeq" id="WP_064584428.1">
    <property type="nucleotide sequence ID" value="NZ_CP015878.1"/>
</dbReference>
<dbReference type="PRINTS" id="PR00355">
    <property type="entry name" value="ADRENODOXIN"/>
</dbReference>
<evidence type="ECO:0000256" key="1">
    <source>
        <dbReference type="ARBA" id="ARBA00010914"/>
    </source>
</evidence>
<dbReference type="Proteomes" id="UP000077748">
    <property type="component" value="Chromosome"/>
</dbReference>
<evidence type="ECO:0000256" key="2">
    <source>
        <dbReference type="ARBA" id="ARBA00022714"/>
    </source>
</evidence>
<dbReference type="AlphaFoldDB" id="A0A1A9KIU2"/>
<protein>
    <submittedName>
        <fullName evidence="8">(2Fe-2S)-binding protein</fullName>
    </submittedName>
</protein>
<dbReference type="InterPro" id="IPR001055">
    <property type="entry name" value="Adrenodoxin-like"/>
</dbReference>
<keyword evidence="2" id="KW-0001">2Fe-2S</keyword>
<dbReference type="SUPFAM" id="SSF54292">
    <property type="entry name" value="2Fe-2S ferredoxin-like"/>
    <property type="match status" value="1"/>
</dbReference>
<comment type="similarity">
    <text evidence="1">Belongs to the adrenodoxin/putidaredoxin family.</text>
</comment>